<dbReference type="GO" id="GO:0008270">
    <property type="term" value="F:zinc ion binding"/>
    <property type="evidence" value="ECO:0007669"/>
    <property type="project" value="InterPro"/>
</dbReference>
<feature type="region of interest" description="Disordered" evidence="8">
    <location>
        <begin position="203"/>
        <end position="222"/>
    </location>
</feature>
<dbReference type="GO" id="GO:0005634">
    <property type="term" value="C:nucleus"/>
    <property type="evidence" value="ECO:0007669"/>
    <property type="project" value="UniProtKB-SubCell"/>
</dbReference>
<dbReference type="OrthoDB" id="2399539at2759"/>
<feature type="compositionally biased region" description="Basic and acidic residues" evidence="8">
    <location>
        <begin position="838"/>
        <end position="855"/>
    </location>
</feature>
<feature type="compositionally biased region" description="Basic and acidic residues" evidence="8">
    <location>
        <begin position="1022"/>
        <end position="1037"/>
    </location>
</feature>
<dbReference type="PROSITE" id="PS50048">
    <property type="entry name" value="ZN2_CY6_FUNGAL_2"/>
    <property type="match status" value="1"/>
</dbReference>
<keyword evidence="4" id="KW-0805">Transcription regulation</keyword>
<feature type="region of interest" description="Disordered" evidence="8">
    <location>
        <begin position="830"/>
        <end position="864"/>
    </location>
</feature>
<accession>A0A1E3PQT9</accession>
<evidence type="ECO:0000313" key="11">
    <source>
        <dbReference type="Proteomes" id="UP000095009"/>
    </source>
</evidence>
<evidence type="ECO:0000256" key="4">
    <source>
        <dbReference type="ARBA" id="ARBA00023015"/>
    </source>
</evidence>
<dbReference type="Proteomes" id="UP000095009">
    <property type="component" value="Unassembled WGS sequence"/>
</dbReference>
<evidence type="ECO:0000256" key="7">
    <source>
        <dbReference type="ARBA" id="ARBA00023242"/>
    </source>
</evidence>
<evidence type="ECO:0000256" key="3">
    <source>
        <dbReference type="ARBA" id="ARBA00022833"/>
    </source>
</evidence>
<gene>
    <name evidence="10" type="ORF">NADFUDRAFT_77604</name>
</gene>
<dbReference type="SUPFAM" id="SSF57701">
    <property type="entry name" value="Zn2/Cys6 DNA-binding domain"/>
    <property type="match status" value="1"/>
</dbReference>
<evidence type="ECO:0000256" key="6">
    <source>
        <dbReference type="ARBA" id="ARBA00023163"/>
    </source>
</evidence>
<feature type="compositionally biased region" description="Polar residues" evidence="8">
    <location>
        <begin position="156"/>
        <end position="168"/>
    </location>
</feature>
<protein>
    <recommendedName>
        <fullName evidence="9">Zn(2)-C6 fungal-type domain-containing protein</fullName>
    </recommendedName>
</protein>
<dbReference type="PANTHER" id="PTHR47782">
    <property type="entry name" value="ZN(II)2CYS6 TRANSCRIPTION FACTOR (EUROFUNG)-RELATED"/>
    <property type="match status" value="1"/>
</dbReference>
<keyword evidence="3" id="KW-0862">Zinc</keyword>
<dbReference type="InterPro" id="IPR007219">
    <property type="entry name" value="XnlR_reg_dom"/>
</dbReference>
<proteinExistence type="predicted"/>
<evidence type="ECO:0000256" key="2">
    <source>
        <dbReference type="ARBA" id="ARBA00022723"/>
    </source>
</evidence>
<evidence type="ECO:0000256" key="5">
    <source>
        <dbReference type="ARBA" id="ARBA00023125"/>
    </source>
</evidence>
<keyword evidence="7" id="KW-0539">Nucleus</keyword>
<dbReference type="InterPro" id="IPR036864">
    <property type="entry name" value="Zn2-C6_fun-type_DNA-bd_sf"/>
</dbReference>
<dbReference type="STRING" id="857566.A0A1E3PQT9"/>
<dbReference type="SMART" id="SM00066">
    <property type="entry name" value="GAL4"/>
    <property type="match status" value="1"/>
</dbReference>
<comment type="subcellular location">
    <subcellularLocation>
        <location evidence="1">Nucleus</location>
    </subcellularLocation>
</comment>
<keyword evidence="5" id="KW-0238">DNA-binding</keyword>
<dbReference type="InterPro" id="IPR052202">
    <property type="entry name" value="Yeast_MetPath_Reg"/>
</dbReference>
<organism evidence="10 11">
    <name type="scientific">Nadsonia fulvescens var. elongata DSM 6958</name>
    <dbReference type="NCBI Taxonomy" id="857566"/>
    <lineage>
        <taxon>Eukaryota</taxon>
        <taxon>Fungi</taxon>
        <taxon>Dikarya</taxon>
        <taxon>Ascomycota</taxon>
        <taxon>Saccharomycotina</taxon>
        <taxon>Dipodascomycetes</taxon>
        <taxon>Dipodascales</taxon>
        <taxon>Dipodascales incertae sedis</taxon>
        <taxon>Nadsonia</taxon>
    </lineage>
</organism>
<dbReference type="AlphaFoldDB" id="A0A1E3PQT9"/>
<dbReference type="EMBL" id="KV454407">
    <property type="protein sequence ID" value="ODQ67658.1"/>
    <property type="molecule type" value="Genomic_DNA"/>
</dbReference>
<feature type="compositionally biased region" description="Low complexity" evidence="8">
    <location>
        <begin position="137"/>
        <end position="155"/>
    </location>
</feature>
<feature type="compositionally biased region" description="Polar residues" evidence="8">
    <location>
        <begin position="728"/>
        <end position="746"/>
    </location>
</feature>
<dbReference type="GO" id="GO:0006351">
    <property type="term" value="P:DNA-templated transcription"/>
    <property type="evidence" value="ECO:0007669"/>
    <property type="project" value="InterPro"/>
</dbReference>
<dbReference type="CDD" id="cd00067">
    <property type="entry name" value="GAL4"/>
    <property type="match status" value="1"/>
</dbReference>
<keyword evidence="6" id="KW-0804">Transcription</keyword>
<dbReference type="PROSITE" id="PS00463">
    <property type="entry name" value="ZN2_CY6_FUNGAL_1"/>
    <property type="match status" value="1"/>
</dbReference>
<sequence length="1129" mass="128380">MPGDTSSNHETYPIFTRRESEEHLSKKSRTTSCERCKRRKQRCDHRLPTCTGCLKAGAKCIQPERYHTRIPDKDDYTIYLEQRVKSLESALASAAKYQNLTYQPKQLELLDESRPMPYKMPLPPSQKLHEIFKHDTSISPDHSSSLSSRAYSPYSNPDSRSLFSTPLSTPDVPSDNKGISLDNQINPNNADADTIYERKNPVAAPKTCHATSTSPKKVDPKSKIISTGEPCIETETTHINRTVSILNLDPDVEAPQSFSVVSSMLEESIWDRTVQREKTHPSEDLEKKPQQNLNNLLLDFTFESLLSKYDDVAPPEPELAKKLVDGYLARLHNRIPVLARNVVVDIFETKNTVSTDSKDTVTRLNKFRLYIIYAIMATTSRMIGLYDGSDVLGIYATAVRQGKMCQTNDPMLQVEALFLCSFLQTRIDFDDGRHWVLIDRAMEIAVREKMHLESSYKKYDLYTQQLKKRLFWSLYCLERLLSVTTNRPYRLLEKNITVILPLDIDDFITDENLIREVMNENKDSEETKKQTNLTHYVRIIELRRLESEIIENVCRVNKSLESRFPEVQPFLDRLKKWQVVSRSTDEFEYISAKINYAKSVRILIQPFLGRIDPYGQLFQECMEACGDLCSIFKKYHRRTTSGFSTPGIHTIFMAGLTLVYGFWLSRDFWPLHLMSYLRDCSYALYVMAEHFSTGRGYKETFERLLSGTLQQLKEKTAYGHFPHPDLRSPNQSHQSRGQPGPESNNVASFKLSVPQAIKKRNFGETFDKTTHPTTVDEKVSGIEPEDNVSGNKLKLPKLSNNNDTFNAALNYKTPEPSFNDVKENIEHVKAESGQTASHEYKFQSDSPVDSHHEKSLSLPNLPNNRPPLPIYNPYTRAQEDLIGGSELGYQFNTTSHYSPSGSQSLKETKENRKNLCLQSKSSVPVANRSQAHTSRNFFVLPSDSVSVPIANDVVRAPASSSFDKRVVISLDHQNGLLKSSWSNICQYDESMYNMIQDISVWTNGKNTNNDLNNSCGNIDKPSPTKDDIPKKNNDPITERSHENITVDATIPKKITKQFNEPDPFNTTSNILGAPLTATAASDGNITNHNANSSAPSSLFSLGYSQSNINEMGLYMDDYPWDSFNDYGFF</sequence>
<keyword evidence="11" id="KW-1185">Reference proteome</keyword>
<dbReference type="GO" id="GO:0043565">
    <property type="term" value="F:sequence-specific DNA binding"/>
    <property type="evidence" value="ECO:0007669"/>
    <property type="project" value="TreeGrafter"/>
</dbReference>
<reference evidence="10 11" key="1">
    <citation type="journal article" date="2016" name="Proc. Natl. Acad. Sci. U.S.A.">
        <title>Comparative genomics of biotechnologically important yeasts.</title>
        <authorList>
            <person name="Riley R."/>
            <person name="Haridas S."/>
            <person name="Wolfe K.H."/>
            <person name="Lopes M.R."/>
            <person name="Hittinger C.T."/>
            <person name="Goeker M."/>
            <person name="Salamov A.A."/>
            <person name="Wisecaver J.H."/>
            <person name="Long T.M."/>
            <person name="Calvey C.H."/>
            <person name="Aerts A.L."/>
            <person name="Barry K.W."/>
            <person name="Choi C."/>
            <person name="Clum A."/>
            <person name="Coughlan A.Y."/>
            <person name="Deshpande S."/>
            <person name="Douglass A.P."/>
            <person name="Hanson S.J."/>
            <person name="Klenk H.-P."/>
            <person name="LaButti K.M."/>
            <person name="Lapidus A."/>
            <person name="Lindquist E.A."/>
            <person name="Lipzen A.M."/>
            <person name="Meier-Kolthoff J.P."/>
            <person name="Ohm R.A."/>
            <person name="Otillar R.P."/>
            <person name="Pangilinan J.L."/>
            <person name="Peng Y."/>
            <person name="Rokas A."/>
            <person name="Rosa C.A."/>
            <person name="Scheuner C."/>
            <person name="Sibirny A.A."/>
            <person name="Slot J.C."/>
            <person name="Stielow J.B."/>
            <person name="Sun H."/>
            <person name="Kurtzman C.P."/>
            <person name="Blackwell M."/>
            <person name="Grigoriev I.V."/>
            <person name="Jeffries T.W."/>
        </authorList>
    </citation>
    <scope>NUCLEOTIDE SEQUENCE [LARGE SCALE GENOMIC DNA]</scope>
    <source>
        <strain evidence="10 11">DSM 6958</strain>
    </source>
</reference>
<dbReference type="PANTHER" id="PTHR47782:SF12">
    <property type="entry name" value="ZN(II)2CYS6 TRANSCRIPTION FACTOR (EUROFUNG)"/>
    <property type="match status" value="1"/>
</dbReference>
<dbReference type="Pfam" id="PF04082">
    <property type="entry name" value="Fungal_trans"/>
    <property type="match status" value="1"/>
</dbReference>
<dbReference type="Pfam" id="PF00172">
    <property type="entry name" value="Zn_clus"/>
    <property type="match status" value="1"/>
</dbReference>
<dbReference type="SMART" id="SM00906">
    <property type="entry name" value="Fungal_trans"/>
    <property type="match status" value="1"/>
</dbReference>
<evidence type="ECO:0000313" key="10">
    <source>
        <dbReference type="EMBL" id="ODQ67658.1"/>
    </source>
</evidence>
<keyword evidence="2" id="KW-0479">Metal-binding</keyword>
<dbReference type="GO" id="GO:0045944">
    <property type="term" value="P:positive regulation of transcription by RNA polymerase II"/>
    <property type="evidence" value="ECO:0007669"/>
    <property type="project" value="TreeGrafter"/>
</dbReference>
<dbReference type="GO" id="GO:0000981">
    <property type="term" value="F:DNA-binding transcription factor activity, RNA polymerase II-specific"/>
    <property type="evidence" value="ECO:0007669"/>
    <property type="project" value="InterPro"/>
</dbReference>
<evidence type="ECO:0000259" key="9">
    <source>
        <dbReference type="PROSITE" id="PS50048"/>
    </source>
</evidence>
<feature type="compositionally biased region" description="Basic and acidic residues" evidence="8">
    <location>
        <begin position="16"/>
        <end position="25"/>
    </location>
</feature>
<feature type="region of interest" description="Disordered" evidence="8">
    <location>
        <begin position="719"/>
        <end position="746"/>
    </location>
</feature>
<dbReference type="InterPro" id="IPR001138">
    <property type="entry name" value="Zn2Cys6_DnaBD"/>
</dbReference>
<name>A0A1E3PQT9_9ASCO</name>
<feature type="compositionally biased region" description="Polar residues" evidence="8">
    <location>
        <begin position="1"/>
        <end position="10"/>
    </location>
</feature>
<evidence type="ECO:0000256" key="1">
    <source>
        <dbReference type="ARBA" id="ARBA00004123"/>
    </source>
</evidence>
<evidence type="ECO:0000256" key="8">
    <source>
        <dbReference type="SAM" id="MobiDB-lite"/>
    </source>
</evidence>
<feature type="region of interest" description="Disordered" evidence="8">
    <location>
        <begin position="1"/>
        <end position="29"/>
    </location>
</feature>
<feature type="domain" description="Zn(2)-C6 fungal-type" evidence="9">
    <location>
        <begin position="32"/>
        <end position="62"/>
    </location>
</feature>
<dbReference type="Gene3D" id="4.10.240.10">
    <property type="entry name" value="Zn(2)-C6 fungal-type DNA-binding domain"/>
    <property type="match status" value="1"/>
</dbReference>
<feature type="region of interest" description="Disordered" evidence="8">
    <location>
        <begin position="1012"/>
        <end position="1037"/>
    </location>
</feature>
<feature type="region of interest" description="Disordered" evidence="8">
    <location>
        <begin position="136"/>
        <end position="186"/>
    </location>
</feature>
<dbReference type="CDD" id="cd12148">
    <property type="entry name" value="fungal_TF_MHR"/>
    <property type="match status" value="1"/>
</dbReference>